<dbReference type="AlphaFoldDB" id="A0A8B3S5A1"/>
<feature type="domain" description="Bacterial repeat" evidence="1">
    <location>
        <begin position="61"/>
        <end position="111"/>
    </location>
</feature>
<dbReference type="EMBL" id="RPGO01000005">
    <property type="protein sequence ID" value="RZB32804.1"/>
    <property type="molecule type" value="Genomic_DNA"/>
</dbReference>
<evidence type="ECO:0000313" key="3">
    <source>
        <dbReference type="Proteomes" id="UP000291831"/>
    </source>
</evidence>
<protein>
    <recommendedName>
        <fullName evidence="1">Bacterial repeat domain-containing protein</fullName>
    </recommendedName>
</protein>
<comment type="caution">
    <text evidence="2">The sequence shown here is derived from an EMBL/GenBank/DDBJ whole genome shotgun (WGS) entry which is preliminary data.</text>
</comment>
<sequence>MENEMNVLTEEEIKQFVEGYGERKEGGRPIRIRIILATEGLGSFTALSCNTAKGCRSIWISPGSRVPLRAKPASGHKFSYWDYNDNYMSSEPNYTCNPHGAGSTITAHFDPEE</sequence>
<evidence type="ECO:0000313" key="2">
    <source>
        <dbReference type="EMBL" id="RZB32804.1"/>
    </source>
</evidence>
<accession>A0A8B3S5A1</accession>
<reference evidence="3" key="1">
    <citation type="submission" date="2019-01" db="EMBL/GenBank/DDBJ databases">
        <title>Anaerobic oxidation of ethane by archaea from a marine hydrocarbon seep.</title>
        <authorList>
            <person name="Musat F."/>
        </authorList>
    </citation>
    <scope>NUCLEOTIDE SEQUENCE [LARGE SCALE GENOMIC DNA]</scope>
</reference>
<dbReference type="Proteomes" id="UP000291831">
    <property type="component" value="Unassembled WGS sequence"/>
</dbReference>
<dbReference type="InterPro" id="IPR044060">
    <property type="entry name" value="Bacterial_rp_domain"/>
</dbReference>
<name>A0A8B3S5A1_9EURY</name>
<gene>
    <name evidence="2" type="ORF">AEth_00482</name>
</gene>
<proteinExistence type="predicted"/>
<organism evidence="2 3">
    <name type="scientific">Candidatus Argoarchaeum ethanivorans</name>
    <dbReference type="NCBI Taxonomy" id="2608793"/>
    <lineage>
        <taxon>Archaea</taxon>
        <taxon>Methanobacteriati</taxon>
        <taxon>Methanobacteriota</taxon>
        <taxon>Stenosarchaea group</taxon>
        <taxon>Methanomicrobia</taxon>
        <taxon>Methanosarcinales</taxon>
        <taxon>Methanosarcinales incertae sedis</taxon>
        <taxon>GOM Arc I cluster</taxon>
        <taxon>Candidatus Argoarchaeum</taxon>
    </lineage>
</organism>
<evidence type="ECO:0000259" key="1">
    <source>
        <dbReference type="Pfam" id="PF18998"/>
    </source>
</evidence>
<dbReference type="Pfam" id="PF18998">
    <property type="entry name" value="Flg_new_2"/>
    <property type="match status" value="1"/>
</dbReference>